<dbReference type="SUPFAM" id="SSF49899">
    <property type="entry name" value="Concanavalin A-like lectins/glucanases"/>
    <property type="match status" value="2"/>
</dbReference>
<keyword evidence="3" id="KW-0812">Transmembrane</keyword>
<comment type="caution">
    <text evidence="6">The sequence shown here is derived from an EMBL/GenBank/DDBJ whole genome shotgun (WGS) entry which is preliminary data.</text>
</comment>
<evidence type="ECO:0000259" key="5">
    <source>
        <dbReference type="PROSITE" id="PS50026"/>
    </source>
</evidence>
<feature type="domain" description="EGF-like" evidence="5">
    <location>
        <begin position="2"/>
        <end position="39"/>
    </location>
</feature>
<evidence type="ECO:0000313" key="7">
    <source>
        <dbReference type="Proteomes" id="UP001626550"/>
    </source>
</evidence>
<reference evidence="6 7" key="1">
    <citation type="submission" date="2024-11" db="EMBL/GenBank/DDBJ databases">
        <title>Adaptive evolution of stress response genes in parasites aligns with host niche diversity.</title>
        <authorList>
            <person name="Hahn C."/>
            <person name="Resl P."/>
        </authorList>
    </citation>
    <scope>NUCLEOTIDE SEQUENCE [LARGE SCALE GENOMIC DNA]</scope>
    <source>
        <strain evidence="6">EGGRZ-B1_66</strain>
        <tissue evidence="6">Body</tissue>
    </source>
</reference>
<dbReference type="CDD" id="cd00110">
    <property type="entry name" value="LamG"/>
    <property type="match status" value="2"/>
</dbReference>
<organism evidence="6 7">
    <name type="scientific">Cichlidogyrus casuarinus</name>
    <dbReference type="NCBI Taxonomy" id="1844966"/>
    <lineage>
        <taxon>Eukaryota</taxon>
        <taxon>Metazoa</taxon>
        <taxon>Spiralia</taxon>
        <taxon>Lophotrochozoa</taxon>
        <taxon>Platyhelminthes</taxon>
        <taxon>Monogenea</taxon>
        <taxon>Monopisthocotylea</taxon>
        <taxon>Dactylogyridea</taxon>
        <taxon>Ancyrocephalidae</taxon>
        <taxon>Cichlidogyrus</taxon>
    </lineage>
</organism>
<dbReference type="Pfam" id="PF02210">
    <property type="entry name" value="Laminin_G_2"/>
    <property type="match status" value="2"/>
</dbReference>
<feature type="domain" description="Laminin G" evidence="4">
    <location>
        <begin position="482"/>
        <end position="668"/>
    </location>
</feature>
<protein>
    <recommendedName>
        <fullName evidence="8">Neurexin-4</fullName>
    </recommendedName>
</protein>
<keyword evidence="3" id="KW-1133">Transmembrane helix</keyword>
<comment type="caution">
    <text evidence="2">Lacks conserved residue(s) required for the propagation of feature annotation.</text>
</comment>
<dbReference type="SMART" id="SM00282">
    <property type="entry name" value="LamG"/>
    <property type="match status" value="2"/>
</dbReference>
<feature type="domain" description="EGF-like" evidence="5">
    <location>
        <begin position="440"/>
        <end position="476"/>
    </location>
</feature>
<dbReference type="PROSITE" id="PS50025">
    <property type="entry name" value="LAM_G_DOMAIN"/>
    <property type="match status" value="2"/>
</dbReference>
<dbReference type="InterPro" id="IPR050372">
    <property type="entry name" value="Neurexin-related_CASP"/>
</dbReference>
<dbReference type="InterPro" id="IPR013320">
    <property type="entry name" value="ConA-like_dom_sf"/>
</dbReference>
<evidence type="ECO:0000256" key="3">
    <source>
        <dbReference type="SAM" id="Phobius"/>
    </source>
</evidence>
<dbReference type="Gene3D" id="2.60.120.200">
    <property type="match status" value="2"/>
</dbReference>
<evidence type="ECO:0000256" key="2">
    <source>
        <dbReference type="PROSITE-ProRule" id="PRU00076"/>
    </source>
</evidence>
<dbReference type="PANTHER" id="PTHR15036:SF91">
    <property type="entry name" value="NEUREXIN-4"/>
    <property type="match status" value="1"/>
</dbReference>
<accession>A0ABD2PNZ2</accession>
<evidence type="ECO:0008006" key="8">
    <source>
        <dbReference type="Google" id="ProtNLM"/>
    </source>
</evidence>
<dbReference type="Gene3D" id="2.60.120.1000">
    <property type="match status" value="1"/>
</dbReference>
<keyword evidence="1" id="KW-1015">Disulfide bond</keyword>
<feature type="transmembrane region" description="Helical" evidence="3">
    <location>
        <begin position="707"/>
        <end position="728"/>
    </location>
</feature>
<dbReference type="InterPro" id="IPR000742">
    <property type="entry name" value="EGF"/>
</dbReference>
<dbReference type="EMBL" id="JBJKFK010004154">
    <property type="protein sequence ID" value="KAL3309224.1"/>
    <property type="molecule type" value="Genomic_DNA"/>
</dbReference>
<keyword evidence="3" id="KW-0472">Membrane</keyword>
<dbReference type="Proteomes" id="UP001626550">
    <property type="component" value="Unassembled WGS sequence"/>
</dbReference>
<keyword evidence="2" id="KW-0245">EGF-like domain</keyword>
<name>A0ABD2PNZ2_9PLAT</name>
<dbReference type="Gene3D" id="2.10.25.10">
    <property type="entry name" value="Laminin"/>
    <property type="match status" value="2"/>
</dbReference>
<dbReference type="PROSITE" id="PS50026">
    <property type="entry name" value="EGF_3"/>
    <property type="match status" value="2"/>
</dbReference>
<evidence type="ECO:0000313" key="6">
    <source>
        <dbReference type="EMBL" id="KAL3309224.1"/>
    </source>
</evidence>
<dbReference type="PANTHER" id="PTHR15036">
    <property type="entry name" value="PIKACHURIN-LIKE PROTEIN"/>
    <property type="match status" value="1"/>
</dbReference>
<dbReference type="InterPro" id="IPR001791">
    <property type="entry name" value="Laminin_G"/>
</dbReference>
<feature type="domain" description="Laminin G" evidence="4">
    <location>
        <begin position="268"/>
        <end position="439"/>
    </location>
</feature>
<dbReference type="AlphaFoldDB" id="A0ABD2PNZ2"/>
<evidence type="ECO:0000256" key="1">
    <source>
        <dbReference type="ARBA" id="ARBA00023157"/>
    </source>
</evidence>
<gene>
    <name evidence="6" type="ORF">Ciccas_012230</name>
</gene>
<keyword evidence="7" id="KW-1185">Reference proteome</keyword>
<proteinExistence type="predicted"/>
<evidence type="ECO:0000259" key="4">
    <source>
        <dbReference type="PROSITE" id="PS50025"/>
    </source>
</evidence>
<sequence length="773" mass="87968">MIVDRCYPNPCKHEAPCAQTGSQFFCNCNVTGYGGSVCHMSEHFTSCSEYGLFHSMANEKKFNITIDLDGSGVLEPINVECDFNNPVEIITRVYHANLGYVRVDGYDAPGSYRRKINYLGNSRASLSELTRRSVRCEQAIAYRCRNARLLKLPTTGGGSYVNRAYGWWVGRKNQPRFYWGGGVPDIQRCACGVIQDCEQDSPTCNCDYVEALQDVTRVQMVDSGNLNFKDDLPVTEVFFGDTGTLNDDKWSEHSVDVLKCYGDLQFDNTVTFRRSDASIELNPIYAENEFDMSFIFKTTIRDAVIIQNTGKDSGHFFEVRIRGGTSIRFAYNVGNGMQLLEMLAPGWLNNNEWHVVRLERNRKESRLIVDQNKPVVLIEPQDRSFQQFAFDQKLFVGTSEAYTDGYLGCISNLIINGVIQDLKGAIQDKRFAYGTSPGCVGKCEPNPCLNLGECYEFYSHYNCECGLTSWRGFICGRHCGASFNLQESPMMIIDLSKMDKLGTLEEYIEVGFKTKTKSGLLMQVYGEGDENYITLKINSNGGISIEFDVGFKRFEITTQGLPDLTNNQHHVVRAWRTEMGRTWNIKVDDYDTIVKSFTEHIRTENADTRLDKPRVMYLSRNITMDPGEGFDGCMYQAQWNNIFPFRLAFQNPPDPAVNMTGGIREDQCGYVEILPKPEPLEIRPTPELPNYIDFQREEDQSLMYRRVIAGVVVGLVMLIILIFLIFFCRHFTIERGNYETREAKGTSRLLAADDAIRYGRSGQPEVQENEYWI</sequence>